<dbReference type="SUPFAM" id="SSF53639">
    <property type="entry name" value="AraD/HMP-PK domain-like"/>
    <property type="match status" value="1"/>
</dbReference>
<dbReference type="Proteomes" id="UP000694843">
    <property type="component" value="Unplaced"/>
</dbReference>
<dbReference type="KEGG" id="hazt:108666410"/>
<dbReference type="GO" id="GO:0005737">
    <property type="term" value="C:cytoplasm"/>
    <property type="evidence" value="ECO:0007669"/>
    <property type="project" value="UniProtKB-SubCell"/>
</dbReference>
<evidence type="ECO:0000256" key="6">
    <source>
        <dbReference type="ARBA" id="ARBA00023167"/>
    </source>
</evidence>
<feature type="compositionally biased region" description="Polar residues" evidence="10">
    <location>
        <begin position="121"/>
        <end position="141"/>
    </location>
</feature>
<evidence type="ECO:0000313" key="13">
    <source>
        <dbReference type="RefSeq" id="XP_018008775.1"/>
    </source>
</evidence>
<feature type="region of interest" description="Disordered" evidence="10">
    <location>
        <begin position="121"/>
        <end position="151"/>
    </location>
</feature>
<dbReference type="SMART" id="SM01007">
    <property type="entry name" value="Aldolase_II"/>
    <property type="match status" value="1"/>
</dbReference>
<dbReference type="GO" id="GO:0019509">
    <property type="term" value="P:L-methionine salvage from methylthioadenosine"/>
    <property type="evidence" value="ECO:0007669"/>
    <property type="project" value="UniProtKB-UniRule"/>
</dbReference>
<keyword evidence="3 9" id="KW-0028">Amino-acid biosynthesis</keyword>
<proteinExistence type="inferred from homology"/>
<dbReference type="FunFam" id="3.40.225.10:FF:000003">
    <property type="entry name" value="Methylthioribulose-1-phosphate dehydratase"/>
    <property type="match status" value="1"/>
</dbReference>
<dbReference type="InterPro" id="IPR027514">
    <property type="entry name" value="Salvage_MtnB_euk"/>
</dbReference>
<comment type="cofactor">
    <cofactor evidence="9">
        <name>Zn(2+)</name>
        <dbReference type="ChEBI" id="CHEBI:29105"/>
    </cofactor>
    <text evidence="9">Binds 1 zinc ion per subunit.</text>
</comment>
<evidence type="ECO:0000256" key="10">
    <source>
        <dbReference type="SAM" id="MobiDB-lite"/>
    </source>
</evidence>
<dbReference type="InterPro" id="IPR001303">
    <property type="entry name" value="Aldolase_II/adducin_N"/>
</dbReference>
<evidence type="ECO:0000256" key="3">
    <source>
        <dbReference type="ARBA" id="ARBA00022605"/>
    </source>
</evidence>
<protein>
    <recommendedName>
        <fullName evidence="9">Probable methylthioribulose-1-phosphate dehydratase</fullName>
        <shortName evidence="9">MTRu-1-P dehydratase</shortName>
        <ecNumber evidence="9">4.2.1.109</ecNumber>
    </recommendedName>
</protein>
<evidence type="ECO:0000256" key="9">
    <source>
        <dbReference type="HAMAP-Rule" id="MF_03116"/>
    </source>
</evidence>
<accession>A0A8B7N591</accession>
<comment type="similarity">
    <text evidence="9">Belongs to the aldolase class II family. MtnB subfamily.</text>
</comment>
<comment type="catalytic activity">
    <reaction evidence="9">
        <text>5-(methylsulfanyl)-D-ribulose 1-phosphate = 5-methylsulfanyl-2,3-dioxopentyl phosphate + H2O</text>
        <dbReference type="Rhea" id="RHEA:15549"/>
        <dbReference type="ChEBI" id="CHEBI:15377"/>
        <dbReference type="ChEBI" id="CHEBI:58548"/>
        <dbReference type="ChEBI" id="CHEBI:58828"/>
        <dbReference type="EC" id="4.2.1.109"/>
    </reaction>
</comment>
<dbReference type="GeneID" id="108666410"/>
<gene>
    <name evidence="13" type="primary">LOC108666410</name>
</gene>
<dbReference type="HAMAP" id="MF_03116">
    <property type="entry name" value="Salvage_MtnB_euk"/>
    <property type="match status" value="1"/>
</dbReference>
<evidence type="ECO:0000259" key="11">
    <source>
        <dbReference type="SMART" id="SM01007"/>
    </source>
</evidence>
<keyword evidence="2 9" id="KW-0963">Cytoplasm</keyword>
<dbReference type="GO" id="GO:0046570">
    <property type="term" value="F:methylthioribulose 1-phosphate dehydratase activity"/>
    <property type="evidence" value="ECO:0007669"/>
    <property type="project" value="UniProtKB-UniRule"/>
</dbReference>
<dbReference type="InterPro" id="IPR036409">
    <property type="entry name" value="Aldolase_II/adducin_N_sf"/>
</dbReference>
<organism evidence="12 13">
    <name type="scientific">Hyalella azteca</name>
    <name type="common">Amphipod</name>
    <dbReference type="NCBI Taxonomy" id="294128"/>
    <lineage>
        <taxon>Eukaryota</taxon>
        <taxon>Metazoa</taxon>
        <taxon>Ecdysozoa</taxon>
        <taxon>Arthropoda</taxon>
        <taxon>Crustacea</taxon>
        <taxon>Multicrustacea</taxon>
        <taxon>Malacostraca</taxon>
        <taxon>Eumalacostraca</taxon>
        <taxon>Peracarida</taxon>
        <taxon>Amphipoda</taxon>
        <taxon>Senticaudata</taxon>
        <taxon>Talitrida</taxon>
        <taxon>Talitroidea</taxon>
        <taxon>Hyalellidae</taxon>
        <taxon>Hyalella</taxon>
    </lineage>
</organism>
<feature type="binding site" evidence="9">
    <location>
        <position position="657"/>
    </location>
    <ligand>
        <name>Zn(2+)</name>
        <dbReference type="ChEBI" id="CHEBI:29105"/>
    </ligand>
</feature>
<sequence>MAPIKLYNASRTYQTEWETQFPWLRKASDGSERGFCTLCHVIITPYKASFVRHEKTSFHLSSDQNLAVEPTEHASLSYGALPETLSKKSISKARQLKAGVLDEKSENDYLQFEVTSGNQSTSKKIKLSPNSASKSSFSQLMQPAKAPKKSYEATRRYRTEWETQFPWLQKAPDGSEMAYCKLCHIVIRQHKGCLVQHEKSNFHLSRDGNLNVEQTKVPIQSCAALPEAPLQTRKNKARHLKAGGPEEKSKEYIEIEWTSVDQSSPKKTKLLLDCNSQSSPKLIQAAVTPKKSYDATRRYRTQWETQFPWLEKASDGSESAFCKLCHLILRPHKGCLVQHEKSDSHRARGWNLDVEQTKLPIQSCAALPETPSQTSKNKERHLKVGGPEEKSKEYIEIEWTSVDQSPPKKTKLLLDCDSQSSPQMIQTAMASKKSYDASRRYRTKWETQFPWLKKASDGSERAYCKLCHVIIRPHKGCLVQHEKSDSHRARGWNLKVEQTKLPNQGCTALPETPSQSRKNIQIGLTSVDQSPLKKTKLLYNGNSINGSEDFGTCFGEFAATLDCMETRELICELCRLFYSLGWVTGTGGGISIKDKDGGILVAPSRVQKERIKPEDLFKLDSDGQILSSPSNASLKLSQCTPLFMLAYKLLGVGAVLHSHSKNAVLATLIYGKEFRVTHLEMIKGIQDGVTKKALRYDDELVVPIIDNTPFEKDLVTSMEQAINAYPSSQAVLVRRHGVYVWGDTWQQAKSMAECFDYLFEVAVDMKRLHMDAAAKPSLYENL</sequence>
<keyword evidence="6 9" id="KW-0486">Methionine biosynthesis</keyword>
<evidence type="ECO:0000256" key="1">
    <source>
        <dbReference type="ARBA" id="ARBA00006274"/>
    </source>
</evidence>
<evidence type="ECO:0000256" key="8">
    <source>
        <dbReference type="ARBA" id="ARBA00060021"/>
    </source>
</evidence>
<reference evidence="13" key="1">
    <citation type="submission" date="2025-08" db="UniProtKB">
        <authorList>
            <consortium name="RefSeq"/>
        </authorList>
    </citation>
    <scope>IDENTIFICATION</scope>
    <source>
        <tissue evidence="13">Whole organism</tissue>
    </source>
</reference>
<keyword evidence="4 9" id="KW-0479">Metal-binding</keyword>
<feature type="active site" description="Proton donor/acceptor" evidence="9">
    <location>
        <position position="680"/>
    </location>
</feature>
<feature type="region of interest" description="Disordered" evidence="10">
    <location>
        <begin position="368"/>
        <end position="387"/>
    </location>
</feature>
<evidence type="ECO:0000256" key="2">
    <source>
        <dbReference type="ARBA" id="ARBA00022490"/>
    </source>
</evidence>
<dbReference type="EC" id="4.2.1.109" evidence="9"/>
<evidence type="ECO:0000256" key="4">
    <source>
        <dbReference type="ARBA" id="ARBA00022723"/>
    </source>
</evidence>
<dbReference type="PANTHER" id="PTHR10640">
    <property type="entry name" value="METHYLTHIORIBULOSE-1-PHOSPHATE DEHYDRATASE"/>
    <property type="match status" value="1"/>
</dbReference>
<keyword evidence="7 9" id="KW-0456">Lyase</keyword>
<keyword evidence="12" id="KW-1185">Reference proteome</keyword>
<feature type="binding site" evidence="9">
    <location>
        <position position="639"/>
    </location>
    <ligand>
        <name>substrate</name>
    </ligand>
</feature>
<keyword evidence="5 9" id="KW-0862">Zinc</keyword>
<dbReference type="AlphaFoldDB" id="A0A8B7N591"/>
<evidence type="ECO:0000313" key="12">
    <source>
        <dbReference type="Proteomes" id="UP000694843"/>
    </source>
</evidence>
<comment type="similarity">
    <text evidence="1">Belongs to the aldolase class II family. Adducin subfamily.</text>
</comment>
<comment type="subcellular location">
    <subcellularLocation>
        <location evidence="9">Cytoplasm</location>
    </subcellularLocation>
</comment>
<name>A0A8B7N591_HYAAZ</name>
<feature type="binding site" evidence="9">
    <location>
        <position position="736"/>
    </location>
    <ligand>
        <name>Zn(2+)</name>
        <dbReference type="ChEBI" id="CHEBI:29105"/>
    </ligand>
</feature>
<dbReference type="Gene3D" id="3.40.225.10">
    <property type="entry name" value="Class II aldolase/adducin N-terminal domain"/>
    <property type="match status" value="1"/>
</dbReference>
<comment type="function">
    <text evidence="8">Catalyzes the dehydration of methylthioribulose-1-phosphate (MTRu-1-P) into 2,3-diketo-5-methylthiopentyl-1-phosphate (DK-MTP-1-P). Functions in the methionine salvage pathway, which plays a key role in cancer, apoptosis, microbial proliferation and inflammation. May inhibit the CASP1-related inflammatory response (pyroptosis), the CASP9-dependent apoptotic pathway and the cytochrome c-dependent and APAF1-mediated cell death.</text>
</comment>
<evidence type="ECO:0000256" key="7">
    <source>
        <dbReference type="ARBA" id="ARBA00023239"/>
    </source>
</evidence>
<feature type="domain" description="Class II aldolase/adducin N-terminal" evidence="11">
    <location>
        <begin position="568"/>
        <end position="763"/>
    </location>
</feature>
<dbReference type="OrthoDB" id="191080at2759"/>
<feature type="binding site" evidence="9">
    <location>
        <position position="659"/>
    </location>
    <ligand>
        <name>Zn(2+)</name>
        <dbReference type="ChEBI" id="CHEBI:29105"/>
    </ligand>
</feature>
<dbReference type="Pfam" id="PF00596">
    <property type="entry name" value="Aldolase_II"/>
    <property type="match status" value="1"/>
</dbReference>
<dbReference type="GO" id="GO:0008270">
    <property type="term" value="F:zinc ion binding"/>
    <property type="evidence" value="ECO:0007669"/>
    <property type="project" value="UniProtKB-UniRule"/>
</dbReference>
<evidence type="ECO:0000256" key="5">
    <source>
        <dbReference type="ARBA" id="ARBA00022833"/>
    </source>
</evidence>
<dbReference type="InterPro" id="IPR017714">
    <property type="entry name" value="MethylthioRu-1-P_deHdtase_MtnB"/>
</dbReference>
<comment type="pathway">
    <text evidence="9">Amino-acid biosynthesis; L-methionine biosynthesis via salvage pathway; L-methionine from S-methyl-5-thio-alpha-D-ribose 1-phosphate: step 2/6.</text>
</comment>
<dbReference type="UniPathway" id="UPA00904">
    <property type="reaction ID" value="UER00875"/>
</dbReference>
<dbReference type="PANTHER" id="PTHR10640:SF7">
    <property type="entry name" value="METHYLTHIORIBULOSE-1-PHOSPHATE DEHYDRATASE"/>
    <property type="match status" value="1"/>
</dbReference>
<dbReference type="NCBIfam" id="TIGR03328">
    <property type="entry name" value="salvage_mtnB"/>
    <property type="match status" value="1"/>
</dbReference>
<dbReference type="RefSeq" id="XP_018008775.1">
    <property type="nucleotide sequence ID" value="XM_018153286.2"/>
</dbReference>